<dbReference type="Gene3D" id="1.10.260.50">
    <property type="match status" value="1"/>
</dbReference>
<sequence length="410" mass="42798">MPVYLDHAATTPLSAEALAVMTRELARTGNPSSLHGAGRRARRAVEEAREMLAAAAGAHPSEVIFTSGGTEADNLAVKGLFWARRDEDPRRTRVLCSAVEHHAVLDTVEWLERHEGADVVWLPVDESGTVQLEVLQREIERDPGSIALVTIMWANNEVGTIQPVAEIVDLAKPHGIPVHSDAVQAFGSVPVDFRGSGLSAMSVSGHKLGGPVGVGALFLGRAVKLTPVQHGGGQERDVRSGTLDTPAIAAFAAAAESVTGSLAEERERLSALRDRLIDGVRAAVPDAVLRGAVGEGRLPGNAHFTFPGCEGDSLLFLLDLAGVESSTGSACTAGVPRPSHVLLAMGLDEDTARGAQRFTLGHSSTDADVDSLLKALPEACSRARQAGMAGHESSIQTAATVARQGSATSL</sequence>
<evidence type="ECO:0000256" key="5">
    <source>
        <dbReference type="ARBA" id="ARBA00022898"/>
    </source>
</evidence>
<dbReference type="RefSeq" id="WP_354228156.1">
    <property type="nucleotide sequence ID" value="NZ_JBEPSN010000003.1"/>
</dbReference>
<keyword evidence="7" id="KW-0411">Iron-sulfur</keyword>
<dbReference type="PIRSF" id="PIRSF005572">
    <property type="entry name" value="NifS"/>
    <property type="match status" value="1"/>
</dbReference>
<dbReference type="Proteomes" id="UP001549307">
    <property type="component" value="Unassembled WGS sequence"/>
</dbReference>
<keyword evidence="3 11" id="KW-0808">Transferase</keyword>
<keyword evidence="12" id="KW-1185">Reference proteome</keyword>
<dbReference type="InterPro" id="IPR016454">
    <property type="entry name" value="Cysteine_dSase"/>
</dbReference>
<evidence type="ECO:0000256" key="2">
    <source>
        <dbReference type="ARBA" id="ARBA00006490"/>
    </source>
</evidence>
<evidence type="ECO:0000313" key="12">
    <source>
        <dbReference type="Proteomes" id="UP001549307"/>
    </source>
</evidence>
<accession>A0ABV2P4K0</accession>
<dbReference type="EC" id="2.8.1.7" evidence="11"/>
<keyword evidence="6" id="KW-0408">Iron</keyword>
<feature type="region of interest" description="Disordered" evidence="9">
    <location>
        <begin position="388"/>
        <end position="410"/>
    </location>
</feature>
<gene>
    <name evidence="11" type="ORF">ABIE37_001469</name>
</gene>
<comment type="catalytic activity">
    <reaction evidence="8">
        <text>(sulfur carrier)-H + L-cysteine = (sulfur carrier)-SH + L-alanine</text>
        <dbReference type="Rhea" id="RHEA:43892"/>
        <dbReference type="Rhea" id="RHEA-COMP:14737"/>
        <dbReference type="Rhea" id="RHEA-COMP:14739"/>
        <dbReference type="ChEBI" id="CHEBI:29917"/>
        <dbReference type="ChEBI" id="CHEBI:35235"/>
        <dbReference type="ChEBI" id="CHEBI:57972"/>
        <dbReference type="ChEBI" id="CHEBI:64428"/>
        <dbReference type="EC" id="2.8.1.7"/>
    </reaction>
</comment>
<dbReference type="GO" id="GO:0031071">
    <property type="term" value="F:cysteine desulfurase activity"/>
    <property type="evidence" value="ECO:0007669"/>
    <property type="project" value="UniProtKB-EC"/>
</dbReference>
<dbReference type="Pfam" id="PF00266">
    <property type="entry name" value="Aminotran_5"/>
    <property type="match status" value="1"/>
</dbReference>
<evidence type="ECO:0000256" key="8">
    <source>
        <dbReference type="ARBA" id="ARBA00050776"/>
    </source>
</evidence>
<dbReference type="InterPro" id="IPR015421">
    <property type="entry name" value="PyrdxlP-dep_Trfase_major"/>
</dbReference>
<dbReference type="Gene3D" id="3.40.640.10">
    <property type="entry name" value="Type I PLP-dependent aspartate aminotransferase-like (Major domain)"/>
    <property type="match status" value="1"/>
</dbReference>
<evidence type="ECO:0000313" key="11">
    <source>
        <dbReference type="EMBL" id="MET4539695.1"/>
    </source>
</evidence>
<dbReference type="PANTHER" id="PTHR11601">
    <property type="entry name" value="CYSTEINE DESULFURYLASE FAMILY MEMBER"/>
    <property type="match status" value="1"/>
</dbReference>
<evidence type="ECO:0000259" key="10">
    <source>
        <dbReference type="Pfam" id="PF00266"/>
    </source>
</evidence>
<feature type="domain" description="Aminotransferase class V" evidence="10">
    <location>
        <begin position="3"/>
        <end position="372"/>
    </location>
</feature>
<organism evidence="11 12">
    <name type="scientific">Arthrobacter bambusae</name>
    <dbReference type="NCBI Taxonomy" id="1338426"/>
    <lineage>
        <taxon>Bacteria</taxon>
        <taxon>Bacillati</taxon>
        <taxon>Actinomycetota</taxon>
        <taxon>Actinomycetes</taxon>
        <taxon>Micrococcales</taxon>
        <taxon>Micrococcaceae</taxon>
        <taxon>Arthrobacter</taxon>
    </lineage>
</organism>
<keyword evidence="5" id="KW-0663">Pyridoxal phosphate</keyword>
<comment type="similarity">
    <text evidence="2">Belongs to the class-V pyridoxal-phosphate-dependent aminotransferase family. NifS/IscS subfamily.</text>
</comment>
<protein>
    <submittedName>
        <fullName evidence="11">Cysteine desulfurase</fullName>
        <ecNumber evidence="11">2.8.1.7</ecNumber>
    </submittedName>
</protein>
<evidence type="ECO:0000256" key="9">
    <source>
        <dbReference type="SAM" id="MobiDB-lite"/>
    </source>
</evidence>
<evidence type="ECO:0000256" key="6">
    <source>
        <dbReference type="ARBA" id="ARBA00023004"/>
    </source>
</evidence>
<dbReference type="Gene3D" id="3.90.1150.10">
    <property type="entry name" value="Aspartate Aminotransferase, domain 1"/>
    <property type="match status" value="1"/>
</dbReference>
<proteinExistence type="inferred from homology"/>
<keyword evidence="4" id="KW-0479">Metal-binding</keyword>
<dbReference type="SUPFAM" id="SSF53383">
    <property type="entry name" value="PLP-dependent transferases"/>
    <property type="match status" value="1"/>
</dbReference>
<dbReference type="PANTHER" id="PTHR11601:SF34">
    <property type="entry name" value="CYSTEINE DESULFURASE"/>
    <property type="match status" value="1"/>
</dbReference>
<evidence type="ECO:0000256" key="1">
    <source>
        <dbReference type="ARBA" id="ARBA00001933"/>
    </source>
</evidence>
<evidence type="ECO:0000256" key="3">
    <source>
        <dbReference type="ARBA" id="ARBA00022679"/>
    </source>
</evidence>
<reference evidence="11 12" key="1">
    <citation type="submission" date="2024-06" db="EMBL/GenBank/DDBJ databases">
        <title>Sorghum-associated microbial communities from plants grown in Nebraska, USA.</title>
        <authorList>
            <person name="Schachtman D."/>
        </authorList>
    </citation>
    <scope>NUCLEOTIDE SEQUENCE [LARGE SCALE GENOMIC DNA]</scope>
    <source>
        <strain evidence="11 12">3552</strain>
    </source>
</reference>
<dbReference type="InterPro" id="IPR015424">
    <property type="entry name" value="PyrdxlP-dep_Trfase"/>
</dbReference>
<evidence type="ECO:0000256" key="7">
    <source>
        <dbReference type="ARBA" id="ARBA00023014"/>
    </source>
</evidence>
<comment type="cofactor">
    <cofactor evidence="1">
        <name>pyridoxal 5'-phosphate</name>
        <dbReference type="ChEBI" id="CHEBI:597326"/>
    </cofactor>
</comment>
<comment type="caution">
    <text evidence="11">The sequence shown here is derived from an EMBL/GenBank/DDBJ whole genome shotgun (WGS) entry which is preliminary data.</text>
</comment>
<dbReference type="InterPro" id="IPR015422">
    <property type="entry name" value="PyrdxlP-dep_Trfase_small"/>
</dbReference>
<dbReference type="EMBL" id="JBEPSN010000003">
    <property type="protein sequence ID" value="MET4539695.1"/>
    <property type="molecule type" value="Genomic_DNA"/>
</dbReference>
<dbReference type="GeneID" id="92752419"/>
<name>A0ABV2P4K0_9MICC</name>
<evidence type="ECO:0000256" key="4">
    <source>
        <dbReference type="ARBA" id="ARBA00022723"/>
    </source>
</evidence>
<feature type="compositionally biased region" description="Polar residues" evidence="9">
    <location>
        <begin position="393"/>
        <end position="410"/>
    </location>
</feature>
<dbReference type="InterPro" id="IPR000192">
    <property type="entry name" value="Aminotrans_V_dom"/>
</dbReference>